<dbReference type="Proteomes" id="UP000678281">
    <property type="component" value="Unassembled WGS sequence"/>
</dbReference>
<dbReference type="GO" id="GO:0005576">
    <property type="term" value="C:extracellular region"/>
    <property type="evidence" value="ECO:0007669"/>
    <property type="project" value="UniProtKB-SubCell"/>
</dbReference>
<dbReference type="InterPro" id="IPR001736">
    <property type="entry name" value="PLipase_D/transphosphatidylase"/>
</dbReference>
<dbReference type="Gene3D" id="3.30.870.10">
    <property type="entry name" value="Endonuclease Chain A"/>
    <property type="match status" value="2"/>
</dbReference>
<sequence>MRILRKRYLGALALVLVGIIGAFAAIILVPEPHELSGPVDTEMAVGSAEFERAMLGLHGGGSDDGNAVETLQNGDEIFPAMLQAIAGAEHSINFETYVYWSGSIGTRFAKALAERAAAGVEVNVLLDWQGSVSMEYGLIQSMVLAGASVERFRPVEWFTLDRLNSRTHRKLLVVDGRIGFIGGVGVADEWLGDARNPEEFRDLHYRVEGPIVRGMQGAFAFNWVEATGLVLQGEEHFPETAPAGNVLAQLVYSTTGSRNVMHTMLMTALASAQDHIRIGTAYFVPDEIAIAQLIAARRRGVMIDILIPGEHHNKDVVRSASRHFWGELLEAGVNFYEYEPTMYHAKIIVIDESWTSIGSANFDERSFRLNDEANLNVYSHEFATEQIAIFEQDLARSSQVAPKDWASRPLLQKITDWIASTLRVQL</sequence>
<evidence type="ECO:0000256" key="2">
    <source>
        <dbReference type="ARBA" id="ARBA00004613"/>
    </source>
</evidence>
<dbReference type="PROSITE" id="PS50035">
    <property type="entry name" value="PLD"/>
    <property type="match status" value="2"/>
</dbReference>
<comment type="function">
    <text evidence="1">Could be a virulence factor.</text>
</comment>
<feature type="domain" description="PLD phosphodiesterase" evidence="6">
    <location>
        <begin position="163"/>
        <end position="190"/>
    </location>
</feature>
<dbReference type="Pfam" id="PF13091">
    <property type="entry name" value="PLDc_2"/>
    <property type="match status" value="2"/>
</dbReference>
<dbReference type="RefSeq" id="WP_212657643.1">
    <property type="nucleotide sequence ID" value="NZ_JAGXTP010000001.1"/>
</dbReference>
<dbReference type="InterPro" id="IPR025202">
    <property type="entry name" value="PLD-like_dom"/>
</dbReference>
<evidence type="ECO:0000313" key="8">
    <source>
        <dbReference type="Proteomes" id="UP000678281"/>
    </source>
</evidence>
<evidence type="ECO:0000259" key="6">
    <source>
        <dbReference type="PROSITE" id="PS50035"/>
    </source>
</evidence>
<comment type="subcellular location">
    <subcellularLocation>
        <location evidence="2">Secreted</location>
    </subcellularLocation>
</comment>
<reference evidence="7" key="1">
    <citation type="submission" date="2021-04" db="EMBL/GenBank/DDBJ databases">
        <title>Devosia litorisediminis sp. nov., isolated from a sand dune.</title>
        <authorList>
            <person name="Park S."/>
            <person name="Yoon J.-H."/>
        </authorList>
    </citation>
    <scope>NUCLEOTIDE SEQUENCE</scope>
    <source>
        <strain evidence="7">BSSL-BM10</strain>
    </source>
</reference>
<dbReference type="GO" id="GO:0032049">
    <property type="term" value="P:cardiolipin biosynthetic process"/>
    <property type="evidence" value="ECO:0007669"/>
    <property type="project" value="UniProtKB-ARBA"/>
</dbReference>
<organism evidence="7 8">
    <name type="scientific">Devosia litorisediminis</name>
    <dbReference type="NCBI Taxonomy" id="2829817"/>
    <lineage>
        <taxon>Bacteria</taxon>
        <taxon>Pseudomonadati</taxon>
        <taxon>Pseudomonadota</taxon>
        <taxon>Alphaproteobacteria</taxon>
        <taxon>Hyphomicrobiales</taxon>
        <taxon>Devosiaceae</taxon>
        <taxon>Devosia</taxon>
    </lineage>
</organism>
<dbReference type="CDD" id="cd09110">
    <property type="entry name" value="PLDc_CLS_1"/>
    <property type="match status" value="1"/>
</dbReference>
<keyword evidence="8" id="KW-1185">Reference proteome</keyword>
<evidence type="ECO:0000313" key="7">
    <source>
        <dbReference type="EMBL" id="MBS3848067.1"/>
    </source>
</evidence>
<keyword evidence="4" id="KW-0964">Secreted</keyword>
<accession>A0A942E9K2</accession>
<proteinExistence type="predicted"/>
<dbReference type="EMBL" id="JAGXTP010000001">
    <property type="protein sequence ID" value="MBS3848067.1"/>
    <property type="molecule type" value="Genomic_DNA"/>
</dbReference>
<gene>
    <name evidence="7" type="ORF">KD146_05080</name>
</gene>
<evidence type="ECO:0000256" key="1">
    <source>
        <dbReference type="ARBA" id="ARBA00003145"/>
    </source>
</evidence>
<dbReference type="SUPFAM" id="SSF56024">
    <property type="entry name" value="Phospholipase D/nuclease"/>
    <property type="match status" value="2"/>
</dbReference>
<evidence type="ECO:0000256" key="5">
    <source>
        <dbReference type="ARBA" id="ARBA00029594"/>
    </source>
</evidence>
<comment type="caution">
    <text evidence="7">The sequence shown here is derived from an EMBL/GenBank/DDBJ whole genome shotgun (WGS) entry which is preliminary data.</text>
</comment>
<dbReference type="PANTHER" id="PTHR21248:SF22">
    <property type="entry name" value="PHOSPHOLIPASE D"/>
    <property type="match status" value="1"/>
</dbReference>
<name>A0A942E9K2_9HYPH</name>
<dbReference type="SMART" id="SM00155">
    <property type="entry name" value="PLDc"/>
    <property type="match status" value="2"/>
</dbReference>
<protein>
    <recommendedName>
        <fullName evidence="3">Phospholipase D</fullName>
    </recommendedName>
    <alternativeName>
        <fullName evidence="5">Choline phosphatase</fullName>
    </alternativeName>
</protein>
<dbReference type="CDD" id="cd09159">
    <property type="entry name" value="PLDc_ybhO_like_2"/>
    <property type="match status" value="1"/>
</dbReference>
<feature type="domain" description="PLD phosphodiesterase" evidence="6">
    <location>
        <begin position="339"/>
        <end position="366"/>
    </location>
</feature>
<dbReference type="PANTHER" id="PTHR21248">
    <property type="entry name" value="CARDIOLIPIN SYNTHASE"/>
    <property type="match status" value="1"/>
</dbReference>
<dbReference type="AlphaFoldDB" id="A0A942E9K2"/>
<dbReference type="GO" id="GO:0008808">
    <property type="term" value="F:cardiolipin synthase activity"/>
    <property type="evidence" value="ECO:0007669"/>
    <property type="project" value="TreeGrafter"/>
</dbReference>
<evidence type="ECO:0000256" key="4">
    <source>
        <dbReference type="ARBA" id="ARBA00022525"/>
    </source>
</evidence>
<dbReference type="GO" id="GO:0016020">
    <property type="term" value="C:membrane"/>
    <property type="evidence" value="ECO:0007669"/>
    <property type="project" value="TreeGrafter"/>
</dbReference>
<evidence type="ECO:0000256" key="3">
    <source>
        <dbReference type="ARBA" id="ARBA00018392"/>
    </source>
</evidence>